<dbReference type="CDD" id="cd02523">
    <property type="entry name" value="PC_cytidylyltransferase"/>
    <property type="match status" value="1"/>
</dbReference>
<dbReference type="GO" id="GO:0016779">
    <property type="term" value="F:nucleotidyltransferase activity"/>
    <property type="evidence" value="ECO:0007669"/>
    <property type="project" value="UniProtKB-KW"/>
</dbReference>
<accession>A0A1F4YD98</accession>
<dbReference type="Proteomes" id="UP000178176">
    <property type="component" value="Unassembled WGS sequence"/>
</dbReference>
<organism evidence="4 5">
    <name type="scientific">Candidatus Amesbacteria bacterium RIFCSPHIGHO2_01_FULL_48_32b</name>
    <dbReference type="NCBI Taxonomy" id="1797253"/>
    <lineage>
        <taxon>Bacteria</taxon>
        <taxon>Candidatus Amesiibacteriota</taxon>
    </lineage>
</organism>
<sequence>MHAIILAAGLGKRIPKYSSQRPKAMLKINGKSIIQHQIELFNKHGIKDIAVVVGYKHGLLRKALKPWKINYVFNPFYESTNNLGSFWFALNQQHTDFILANGDTIFEEEILARLIKMPGHVVLPIDRKKCGEEEMKVKLKKGYIVEINKTMPPPSAYGEFIGIAKFNGKGVTGIKSVAHQIMENKEFNTFYELAIQRFIDQNLTKVKPVDITGLRWNEIDFEEDYVKAKKLFSSKRKN</sequence>
<evidence type="ECO:0000313" key="4">
    <source>
        <dbReference type="EMBL" id="OGC91912.1"/>
    </source>
</evidence>
<dbReference type="Gene3D" id="3.90.550.10">
    <property type="entry name" value="Spore Coat Polysaccharide Biosynthesis Protein SpsA, Chain A"/>
    <property type="match status" value="1"/>
</dbReference>
<feature type="domain" description="MobA-like NTP transferase" evidence="3">
    <location>
        <begin position="3"/>
        <end position="127"/>
    </location>
</feature>
<dbReference type="AlphaFoldDB" id="A0A1F4YD98"/>
<name>A0A1F4YD98_9BACT</name>
<evidence type="ECO:0000313" key="5">
    <source>
        <dbReference type="Proteomes" id="UP000178176"/>
    </source>
</evidence>
<dbReference type="EMBL" id="MEXH01000026">
    <property type="protein sequence ID" value="OGC91912.1"/>
    <property type="molecule type" value="Genomic_DNA"/>
</dbReference>
<protein>
    <recommendedName>
        <fullName evidence="3">MobA-like NTP transferase domain-containing protein</fullName>
    </recommendedName>
</protein>
<evidence type="ECO:0000256" key="2">
    <source>
        <dbReference type="ARBA" id="ARBA00022695"/>
    </source>
</evidence>
<dbReference type="SUPFAM" id="SSF53448">
    <property type="entry name" value="Nucleotide-diphospho-sugar transferases"/>
    <property type="match status" value="1"/>
</dbReference>
<dbReference type="InterPro" id="IPR029044">
    <property type="entry name" value="Nucleotide-diphossugar_trans"/>
</dbReference>
<evidence type="ECO:0000256" key="1">
    <source>
        <dbReference type="ARBA" id="ARBA00022679"/>
    </source>
</evidence>
<dbReference type="InterPro" id="IPR025877">
    <property type="entry name" value="MobA-like_NTP_Trfase"/>
</dbReference>
<reference evidence="4 5" key="1">
    <citation type="journal article" date="2016" name="Nat. Commun.">
        <title>Thousands of microbial genomes shed light on interconnected biogeochemical processes in an aquifer system.</title>
        <authorList>
            <person name="Anantharaman K."/>
            <person name="Brown C.T."/>
            <person name="Hug L.A."/>
            <person name="Sharon I."/>
            <person name="Castelle C.J."/>
            <person name="Probst A.J."/>
            <person name="Thomas B.C."/>
            <person name="Singh A."/>
            <person name="Wilkins M.J."/>
            <person name="Karaoz U."/>
            <person name="Brodie E.L."/>
            <person name="Williams K.H."/>
            <person name="Hubbard S.S."/>
            <person name="Banfield J.F."/>
        </authorList>
    </citation>
    <scope>NUCLEOTIDE SEQUENCE [LARGE SCALE GENOMIC DNA]</scope>
</reference>
<comment type="caution">
    <text evidence="4">The sequence shown here is derived from an EMBL/GenBank/DDBJ whole genome shotgun (WGS) entry which is preliminary data.</text>
</comment>
<gene>
    <name evidence="4" type="ORF">A2876_03145</name>
</gene>
<dbReference type="Pfam" id="PF12804">
    <property type="entry name" value="NTP_transf_3"/>
    <property type="match status" value="1"/>
</dbReference>
<dbReference type="PANTHER" id="PTHR43584">
    <property type="entry name" value="NUCLEOTIDYL TRANSFERASE"/>
    <property type="match status" value="1"/>
</dbReference>
<dbReference type="PANTHER" id="PTHR43584:SF8">
    <property type="entry name" value="N-ACETYLMURAMATE ALPHA-1-PHOSPHATE URIDYLYLTRANSFERASE"/>
    <property type="match status" value="1"/>
</dbReference>
<dbReference type="InterPro" id="IPR050065">
    <property type="entry name" value="GlmU-like"/>
</dbReference>
<keyword evidence="1" id="KW-0808">Transferase</keyword>
<proteinExistence type="predicted"/>
<evidence type="ECO:0000259" key="3">
    <source>
        <dbReference type="Pfam" id="PF12804"/>
    </source>
</evidence>
<keyword evidence="2" id="KW-0548">Nucleotidyltransferase</keyword>